<organism evidence="1 2">
    <name type="scientific">Variovorax ureilyticus</name>
    <dbReference type="NCBI Taxonomy" id="1836198"/>
    <lineage>
        <taxon>Bacteria</taxon>
        <taxon>Pseudomonadati</taxon>
        <taxon>Pseudomonadota</taxon>
        <taxon>Betaproteobacteria</taxon>
        <taxon>Burkholderiales</taxon>
        <taxon>Comamonadaceae</taxon>
        <taxon>Variovorax</taxon>
    </lineage>
</organism>
<evidence type="ECO:0000313" key="1">
    <source>
        <dbReference type="EMBL" id="MEJ8810542.1"/>
    </source>
</evidence>
<sequence length="110" mass="12443">MPASSDIDALRRDYDRARVEYLVAQYRLLGRLFGADARNGEWPSATEYEATAALGRAASAALRTYLDGLNVAKRPPRTVADRLRLIHRLSANERLWQPTPGDWLKQQGFE</sequence>
<reference evidence="1 2" key="1">
    <citation type="submission" date="2024-03" db="EMBL/GenBank/DDBJ databases">
        <title>Novel species of the genus Variovorax.</title>
        <authorList>
            <person name="Liu Q."/>
            <person name="Xin Y.-H."/>
        </authorList>
    </citation>
    <scope>NUCLEOTIDE SEQUENCE [LARGE SCALE GENOMIC DNA]</scope>
    <source>
        <strain evidence="1 2">KACC 18899</strain>
    </source>
</reference>
<comment type="caution">
    <text evidence="1">The sequence shown here is derived from an EMBL/GenBank/DDBJ whole genome shotgun (WGS) entry which is preliminary data.</text>
</comment>
<keyword evidence="2" id="KW-1185">Reference proteome</keyword>
<gene>
    <name evidence="1" type="ORF">WKW77_05635</name>
</gene>
<name>A0ABU8VBF0_9BURK</name>
<evidence type="ECO:0000313" key="2">
    <source>
        <dbReference type="Proteomes" id="UP001365846"/>
    </source>
</evidence>
<dbReference type="RefSeq" id="WP_340355860.1">
    <property type="nucleotide sequence ID" value="NZ_JBBKZU010000002.1"/>
</dbReference>
<proteinExistence type="predicted"/>
<protein>
    <submittedName>
        <fullName evidence="1">Uncharacterized protein</fullName>
    </submittedName>
</protein>
<dbReference type="Proteomes" id="UP001365846">
    <property type="component" value="Unassembled WGS sequence"/>
</dbReference>
<accession>A0ABU8VBF0</accession>
<dbReference type="EMBL" id="JBBKZU010000002">
    <property type="protein sequence ID" value="MEJ8810542.1"/>
    <property type="molecule type" value="Genomic_DNA"/>
</dbReference>